<feature type="transmembrane region" description="Helical" evidence="5">
    <location>
        <begin position="867"/>
        <end position="885"/>
    </location>
</feature>
<feature type="transmembrane region" description="Helical" evidence="5">
    <location>
        <begin position="739"/>
        <end position="761"/>
    </location>
</feature>
<dbReference type="EMBL" id="JAGDFL010000275">
    <property type="protein sequence ID" value="KAG7394396.1"/>
    <property type="molecule type" value="Genomic_DNA"/>
</dbReference>
<feature type="domain" description="EamA" evidence="6">
    <location>
        <begin position="775"/>
        <end position="905"/>
    </location>
</feature>
<name>A0A8T1WLU6_9STRA</name>
<feature type="transmembrane region" description="Helical" evidence="5">
    <location>
        <begin position="891"/>
        <end position="909"/>
    </location>
</feature>
<evidence type="ECO:0000256" key="3">
    <source>
        <dbReference type="ARBA" id="ARBA00022989"/>
    </source>
</evidence>
<feature type="transmembrane region" description="Helical" evidence="5">
    <location>
        <begin position="711"/>
        <end position="732"/>
    </location>
</feature>
<dbReference type="PANTHER" id="PTHR22911:SF6">
    <property type="entry name" value="SOLUTE CARRIER FAMILY 35 MEMBER G1"/>
    <property type="match status" value="1"/>
</dbReference>
<evidence type="ECO:0000256" key="4">
    <source>
        <dbReference type="ARBA" id="ARBA00023136"/>
    </source>
</evidence>
<dbReference type="InterPro" id="IPR000620">
    <property type="entry name" value="EamA_dom"/>
</dbReference>
<dbReference type="Proteomes" id="UP000693981">
    <property type="component" value="Unassembled WGS sequence"/>
</dbReference>
<dbReference type="AlphaFoldDB" id="A0A8T1WLU6"/>
<dbReference type="GO" id="GO:0016020">
    <property type="term" value="C:membrane"/>
    <property type="evidence" value="ECO:0007669"/>
    <property type="project" value="UniProtKB-SubCell"/>
</dbReference>
<proteinExistence type="predicted"/>
<feature type="transmembrane region" description="Helical" evidence="5">
    <location>
        <begin position="362"/>
        <end position="385"/>
    </location>
</feature>
<keyword evidence="3 5" id="KW-1133">Transmembrane helix</keyword>
<dbReference type="Pfam" id="PF00892">
    <property type="entry name" value="EamA"/>
    <property type="match status" value="2"/>
</dbReference>
<reference evidence="7" key="1">
    <citation type="submission" date="2021-02" db="EMBL/GenBank/DDBJ databases">
        <authorList>
            <person name="Palmer J.M."/>
        </authorList>
    </citation>
    <scope>NUCLEOTIDE SEQUENCE</scope>
    <source>
        <strain evidence="7">SCRP23</strain>
    </source>
</reference>
<keyword evidence="4 5" id="KW-0472">Membrane</keyword>
<comment type="caution">
    <text evidence="7">The sequence shown here is derived from an EMBL/GenBank/DDBJ whole genome shotgun (WGS) entry which is preliminary data.</text>
</comment>
<dbReference type="OrthoDB" id="164535at2759"/>
<feature type="transmembrane region" description="Helical" evidence="5">
    <location>
        <begin position="655"/>
        <end position="680"/>
    </location>
</feature>
<evidence type="ECO:0000259" key="6">
    <source>
        <dbReference type="Pfam" id="PF00892"/>
    </source>
</evidence>
<feature type="domain" description="EamA" evidence="6">
    <location>
        <begin position="638"/>
        <end position="755"/>
    </location>
</feature>
<accession>A0A8T1WLU6</accession>
<feature type="transmembrane region" description="Helical" evidence="5">
    <location>
        <begin position="391"/>
        <end position="414"/>
    </location>
</feature>
<feature type="transmembrane region" description="Helical" evidence="5">
    <location>
        <begin position="687"/>
        <end position="705"/>
    </location>
</feature>
<evidence type="ECO:0000256" key="1">
    <source>
        <dbReference type="ARBA" id="ARBA00004141"/>
    </source>
</evidence>
<feature type="transmembrane region" description="Helical" evidence="5">
    <location>
        <begin position="773"/>
        <end position="794"/>
    </location>
</feature>
<gene>
    <name evidence="7" type="ORF">PHYBOEH_005239</name>
</gene>
<feature type="transmembrane region" description="Helical" evidence="5">
    <location>
        <begin position="301"/>
        <end position="321"/>
    </location>
</feature>
<feature type="transmembrane region" description="Helical" evidence="5">
    <location>
        <begin position="801"/>
        <end position="823"/>
    </location>
</feature>
<evidence type="ECO:0000313" key="7">
    <source>
        <dbReference type="EMBL" id="KAG7394396.1"/>
    </source>
</evidence>
<organism evidence="7 8">
    <name type="scientific">Phytophthora boehmeriae</name>
    <dbReference type="NCBI Taxonomy" id="109152"/>
    <lineage>
        <taxon>Eukaryota</taxon>
        <taxon>Sar</taxon>
        <taxon>Stramenopiles</taxon>
        <taxon>Oomycota</taxon>
        <taxon>Peronosporomycetes</taxon>
        <taxon>Peronosporales</taxon>
        <taxon>Peronosporaceae</taxon>
        <taxon>Phytophthora</taxon>
    </lineage>
</organism>
<feature type="transmembrane region" description="Helical" evidence="5">
    <location>
        <begin position="835"/>
        <end position="855"/>
    </location>
</feature>
<evidence type="ECO:0000256" key="2">
    <source>
        <dbReference type="ARBA" id="ARBA00022692"/>
    </source>
</evidence>
<keyword evidence="8" id="KW-1185">Reference proteome</keyword>
<comment type="subcellular location">
    <subcellularLocation>
        <location evidence="1">Membrane</location>
        <topology evidence="1">Multi-pass membrane protein</topology>
    </subcellularLocation>
</comment>
<dbReference type="PANTHER" id="PTHR22911">
    <property type="entry name" value="ACYL-MALONYL CONDENSING ENZYME-RELATED"/>
    <property type="match status" value="1"/>
</dbReference>
<feature type="transmembrane region" description="Helical" evidence="5">
    <location>
        <begin position="497"/>
        <end position="521"/>
    </location>
</feature>
<evidence type="ECO:0000313" key="8">
    <source>
        <dbReference type="Proteomes" id="UP000693981"/>
    </source>
</evidence>
<keyword evidence="2 5" id="KW-0812">Transmembrane</keyword>
<sequence length="914" mass="101555">MEMISLPTSVRLALLFSLCALDIVDFYSKIVWLGPTESSPFKVNYAQTFTDEPLPKPHFVSQTNSSSPPIDSGAELLRVSGWTSYYDKCEELFATKHGESFHIVKATNCDIGQPFASEQQIASEVVLSASLRADSVAWVSCQLLFFHRRPPLCQENLVTRFSQRYLLTEDEVDPDKMAPINSQGEAELLRMLGLLSRSFPFANVVCSQGFQSTTGPGYYTASFFMCGSPNTFESAAVGVYAASFADIHDRLAWLSIDKLNVMGFELVSRRDSRSMFTLREKDGELVVLEMNTVNFSSFGHLYVVLLAVDVVLLIANAHAAFETSRTFGWGELVGYNTEFDGGHSNSGASWLLLYRSLYRSDIIVALTTLSALFSRVVGSPYAIIWNNDCEGQLYAVLAALRMWMLVLCSLNLLWGVFVRLAETRAYYVAQRTFVTPLEVLGASAFVISLETTRLFDTRYHLDGQLFVDSESFPGRVAVSNAYNEEIDGFATTPFRTLAALLSPLAVVVTESLALVVLILIVKSVYYRRVNTNSTAVADSDDQRALLALGHTKAYRRLPLEEMLGLPARAHSLVRYSFEIEQTAENGLTYIPPHLYYEFGATVSDARLFLTRLGFFNTIHRRLDVQRFFPPVGQSKPLMSTFIKYMTFTFSSMEAIFWRSLGAFVCNFAVVICTGQSLYVAPEYRRTLALRCIAGFACMGFAFYAMSQMVLADASVIVFTSPVMTFFFGAFVLHEKIDPISFVSAVVAFGGLICVVRPGFLFGYDHPTAASDGSWLAICSGLLGALSQVCVFLTVRQLQGLNVFAIVHYFTLSSIVFALLWIAIVQQTFYVPSTFLLWRAIIGTGLFTFGGQMFLTKGFQLEKAGIASVMRYLDVVFVFIWDATILGEHINHWSVIGALVICTCAVTIAVRKIIS</sequence>
<protein>
    <recommendedName>
        <fullName evidence="6">EamA domain-containing protein</fullName>
    </recommendedName>
</protein>
<evidence type="ECO:0000256" key="5">
    <source>
        <dbReference type="SAM" id="Phobius"/>
    </source>
</evidence>